<reference evidence="2 3" key="1">
    <citation type="submission" date="2024-09" db="EMBL/GenBank/DDBJ databases">
        <title>Rethinking Asexuality: The Enigmatic Case of Functional Sexual Genes in Lepraria (Stereocaulaceae).</title>
        <authorList>
            <person name="Doellman M."/>
            <person name="Sun Y."/>
            <person name="Barcenas-Pena A."/>
            <person name="Lumbsch H.T."/>
            <person name="Grewe F."/>
        </authorList>
    </citation>
    <scope>NUCLEOTIDE SEQUENCE [LARGE SCALE GENOMIC DNA]</scope>
    <source>
        <strain evidence="2 3">Grewe 0041</strain>
    </source>
</reference>
<dbReference type="PANTHER" id="PTHR24148:SF64">
    <property type="entry name" value="HETEROKARYON INCOMPATIBILITY DOMAIN-CONTAINING PROTEIN"/>
    <property type="match status" value="1"/>
</dbReference>
<evidence type="ECO:0000313" key="2">
    <source>
        <dbReference type="EMBL" id="KAL2045845.1"/>
    </source>
</evidence>
<name>A0ABR4AJA9_9LECA</name>
<accession>A0ABR4AJA9</accession>
<evidence type="ECO:0000259" key="1">
    <source>
        <dbReference type="Pfam" id="PF06985"/>
    </source>
</evidence>
<protein>
    <recommendedName>
        <fullName evidence="1">Heterokaryon incompatibility domain-containing protein</fullName>
    </recommendedName>
</protein>
<dbReference type="InterPro" id="IPR010730">
    <property type="entry name" value="HET"/>
</dbReference>
<proteinExistence type="predicted"/>
<sequence length="308" mass="35389">MALVPPKPVFRMVDNFAEAIEFHLQFMSIEKSERDSRSKRSFEEDHVRYEALSCDWGNETTTFNISLFFHDTFLHTVMVKPNLYAALRRLRFPDRTSIMWIDAVCINFADPEEKSRQVSIISEIYSRATQIIHSNYSWLGEASVDSPLAMNFLQRIVDLDDSDRLVDDVRSSREWTAFASLMKRPWFGRRWVVQEVAFAQRVTMCCGDNSVDWSDFTVAVSLFEAVESDLNLISKIIMKSDLFTSTLNFLGEIKLLPASRLVATLSNLFRISQKGDILEKLFTLEALVPDLSILRTSCPHDAISLFSL</sequence>
<dbReference type="InterPro" id="IPR052895">
    <property type="entry name" value="HetReg/Transcr_Mod"/>
</dbReference>
<comment type="caution">
    <text evidence="2">The sequence shown here is derived from an EMBL/GenBank/DDBJ whole genome shotgun (WGS) entry which is preliminary data.</text>
</comment>
<dbReference type="PANTHER" id="PTHR24148">
    <property type="entry name" value="ANKYRIN REPEAT DOMAIN-CONTAINING PROTEIN 39 HOMOLOG-RELATED"/>
    <property type="match status" value="1"/>
</dbReference>
<gene>
    <name evidence="2" type="ORF">ABVK25_011995</name>
</gene>
<organism evidence="2 3">
    <name type="scientific">Lepraria finkii</name>
    <dbReference type="NCBI Taxonomy" id="1340010"/>
    <lineage>
        <taxon>Eukaryota</taxon>
        <taxon>Fungi</taxon>
        <taxon>Dikarya</taxon>
        <taxon>Ascomycota</taxon>
        <taxon>Pezizomycotina</taxon>
        <taxon>Lecanoromycetes</taxon>
        <taxon>OSLEUM clade</taxon>
        <taxon>Lecanoromycetidae</taxon>
        <taxon>Lecanorales</taxon>
        <taxon>Lecanorineae</taxon>
        <taxon>Stereocaulaceae</taxon>
        <taxon>Lepraria</taxon>
    </lineage>
</organism>
<dbReference type="Pfam" id="PF06985">
    <property type="entry name" value="HET"/>
    <property type="match status" value="1"/>
</dbReference>
<dbReference type="Proteomes" id="UP001590951">
    <property type="component" value="Unassembled WGS sequence"/>
</dbReference>
<evidence type="ECO:0000313" key="3">
    <source>
        <dbReference type="Proteomes" id="UP001590951"/>
    </source>
</evidence>
<dbReference type="EMBL" id="JBHFEH010000133">
    <property type="protein sequence ID" value="KAL2045845.1"/>
    <property type="molecule type" value="Genomic_DNA"/>
</dbReference>
<feature type="domain" description="Heterokaryon incompatibility" evidence="1">
    <location>
        <begin position="49"/>
        <end position="195"/>
    </location>
</feature>
<keyword evidence="3" id="KW-1185">Reference proteome</keyword>